<evidence type="ECO:0000313" key="2">
    <source>
        <dbReference type="EMBL" id="PJZ71443.1"/>
    </source>
</evidence>
<keyword evidence="1" id="KW-0472">Membrane</keyword>
<dbReference type="Proteomes" id="UP000231962">
    <property type="component" value="Unassembled WGS sequence"/>
</dbReference>
<dbReference type="Proteomes" id="UP000231990">
    <property type="component" value="Unassembled WGS sequence"/>
</dbReference>
<keyword evidence="4" id="KW-1185">Reference proteome</keyword>
<feature type="transmembrane region" description="Helical" evidence="1">
    <location>
        <begin position="107"/>
        <end position="130"/>
    </location>
</feature>
<comment type="caution">
    <text evidence="3">The sequence shown here is derived from an EMBL/GenBank/DDBJ whole genome shotgun (WGS) entry which is preliminary data.</text>
</comment>
<name>A0A2M9ZSA8_9LEPT</name>
<dbReference type="AlphaFoldDB" id="A0A2M9ZSA8"/>
<evidence type="ECO:0000313" key="4">
    <source>
        <dbReference type="Proteomes" id="UP000231962"/>
    </source>
</evidence>
<dbReference type="EMBL" id="NPDY01000001">
    <property type="protein sequence ID" value="PJZ71443.1"/>
    <property type="molecule type" value="Genomic_DNA"/>
</dbReference>
<dbReference type="EMBL" id="NPDZ01000001">
    <property type="protein sequence ID" value="PJZ74977.1"/>
    <property type="molecule type" value="Genomic_DNA"/>
</dbReference>
<organism evidence="3 5">
    <name type="scientific">Leptospira perolatii</name>
    <dbReference type="NCBI Taxonomy" id="2023191"/>
    <lineage>
        <taxon>Bacteria</taxon>
        <taxon>Pseudomonadati</taxon>
        <taxon>Spirochaetota</taxon>
        <taxon>Spirochaetia</taxon>
        <taxon>Leptospirales</taxon>
        <taxon>Leptospiraceae</taxon>
        <taxon>Leptospira</taxon>
    </lineage>
</organism>
<dbReference type="OrthoDB" id="329527at2"/>
<protein>
    <submittedName>
        <fullName evidence="3">Uncharacterized protein</fullName>
    </submittedName>
</protein>
<keyword evidence="1" id="KW-1133">Transmembrane helix</keyword>
<keyword evidence="1" id="KW-0812">Transmembrane</keyword>
<gene>
    <name evidence="2" type="ORF">CH360_02800</name>
    <name evidence="3" type="ORF">CH373_02800</name>
</gene>
<proteinExistence type="predicted"/>
<evidence type="ECO:0000256" key="1">
    <source>
        <dbReference type="SAM" id="Phobius"/>
    </source>
</evidence>
<dbReference type="RefSeq" id="WP_100712429.1">
    <property type="nucleotide sequence ID" value="NZ_NPDY01000001.1"/>
</dbReference>
<feature type="transmembrane region" description="Helical" evidence="1">
    <location>
        <begin position="142"/>
        <end position="164"/>
    </location>
</feature>
<accession>A0A2M9ZSA8</accession>
<feature type="transmembrane region" description="Helical" evidence="1">
    <location>
        <begin position="6"/>
        <end position="21"/>
    </location>
</feature>
<evidence type="ECO:0000313" key="5">
    <source>
        <dbReference type="Proteomes" id="UP000231990"/>
    </source>
</evidence>
<reference evidence="4 5" key="1">
    <citation type="submission" date="2017-07" db="EMBL/GenBank/DDBJ databases">
        <title>Leptospira spp. isolated from tropical soils.</title>
        <authorList>
            <person name="Thibeaux R."/>
            <person name="Iraola G."/>
            <person name="Ferres I."/>
            <person name="Bierque E."/>
            <person name="Girault D."/>
            <person name="Soupe-Gilbert M.-E."/>
            <person name="Picardeau M."/>
            <person name="Goarant C."/>
        </authorList>
    </citation>
    <scope>NUCLEOTIDE SEQUENCE [LARGE SCALE GENOMIC DNA]</scope>
    <source>
        <strain evidence="3 5">FH1-B-B1</strain>
        <strain evidence="2 4">FH1-B-C1</strain>
    </source>
</reference>
<evidence type="ECO:0000313" key="3">
    <source>
        <dbReference type="EMBL" id="PJZ74977.1"/>
    </source>
</evidence>
<sequence length="176" mass="20342">MNVLQMVLPFLFFITIFLFSIREKKKKIEFKESEFRRTFPSFLKGKFDTKTDLKTLIAKLESAGYTVKKVGEKLWFQNASSQEKFRSWLWSYGVIDKAFDSSFTYKVSVNLGAVLTVPAVLGVVTFSGLTIQSSIPPERTSIMPYFFLAFAFFFAISTFVSQLIKEKKRFREKLGI</sequence>